<evidence type="ECO:0000313" key="2">
    <source>
        <dbReference type="EMBL" id="CAG8498645.1"/>
    </source>
</evidence>
<accession>A0A9N9EYA0</accession>
<evidence type="ECO:0000313" key="3">
    <source>
        <dbReference type="Proteomes" id="UP000789508"/>
    </source>
</evidence>
<dbReference type="AlphaFoldDB" id="A0A9N9EYA0"/>
<reference evidence="2" key="1">
    <citation type="submission" date="2021-06" db="EMBL/GenBank/DDBJ databases">
        <authorList>
            <person name="Kallberg Y."/>
            <person name="Tangrot J."/>
            <person name="Rosling A."/>
        </authorList>
    </citation>
    <scope>NUCLEOTIDE SEQUENCE</scope>
    <source>
        <strain evidence="2">FL130A</strain>
    </source>
</reference>
<organism evidence="2 3">
    <name type="scientific">Ambispora leptoticha</name>
    <dbReference type="NCBI Taxonomy" id="144679"/>
    <lineage>
        <taxon>Eukaryota</taxon>
        <taxon>Fungi</taxon>
        <taxon>Fungi incertae sedis</taxon>
        <taxon>Mucoromycota</taxon>
        <taxon>Glomeromycotina</taxon>
        <taxon>Glomeromycetes</taxon>
        <taxon>Archaeosporales</taxon>
        <taxon>Ambisporaceae</taxon>
        <taxon>Ambispora</taxon>
    </lineage>
</organism>
<feature type="region of interest" description="Disordered" evidence="1">
    <location>
        <begin position="1"/>
        <end position="58"/>
    </location>
</feature>
<comment type="caution">
    <text evidence="2">The sequence shown here is derived from an EMBL/GenBank/DDBJ whole genome shotgun (WGS) entry which is preliminary data.</text>
</comment>
<protein>
    <submittedName>
        <fullName evidence="2">14425_t:CDS:1</fullName>
    </submittedName>
</protein>
<dbReference type="OrthoDB" id="10605423at2759"/>
<name>A0A9N9EYA0_9GLOM</name>
<keyword evidence="3" id="KW-1185">Reference proteome</keyword>
<proteinExistence type="predicted"/>
<feature type="compositionally biased region" description="Low complexity" evidence="1">
    <location>
        <begin position="37"/>
        <end position="50"/>
    </location>
</feature>
<dbReference type="EMBL" id="CAJVPS010000617">
    <property type="protein sequence ID" value="CAG8498645.1"/>
    <property type="molecule type" value="Genomic_DNA"/>
</dbReference>
<gene>
    <name evidence="2" type="ORF">ALEPTO_LOCUS3370</name>
</gene>
<sequence length="302" mass="33518">MRIKKASLSSAPPNSQQQHDYYYHPQPGNDFYFPSLSDVNNNDGSNNQQNRFMNYNSSSSPTILYESIPPPPAYSSPSAYYNPNNNKSSSISISTSSVSRGINNYYNNERTHYGRRFSTSWVNDKNSSNNVNMIGINNDYLNSYPKRISTASLTGTRTRTRKASVSSMTPSRRGSIRVSEYEARGIKSCTELITVDIGAAKDESDVSSIISDSMVDTNKLSSSPPGTKDLIAATDKAVAATDQAFSLYRARRESLKKFLESKSLDMSHEVKFTSDDGNKSLIYNTDDFKIEVTITLVASKNL</sequence>
<dbReference type="Proteomes" id="UP000789508">
    <property type="component" value="Unassembled WGS sequence"/>
</dbReference>
<feature type="compositionally biased region" description="Low complexity" evidence="1">
    <location>
        <begin position="16"/>
        <end position="27"/>
    </location>
</feature>
<evidence type="ECO:0000256" key="1">
    <source>
        <dbReference type="SAM" id="MobiDB-lite"/>
    </source>
</evidence>